<dbReference type="PANTHER" id="PTHR31169:SF23">
    <property type="entry name" value="OS03G0572250 PROTEIN"/>
    <property type="match status" value="1"/>
</dbReference>
<feature type="compositionally biased region" description="Basic and acidic residues" evidence="10">
    <location>
        <begin position="250"/>
        <end position="260"/>
    </location>
</feature>
<comment type="subcellular location">
    <subcellularLocation>
        <location evidence="2">Cytoplasm</location>
    </subcellularLocation>
    <subcellularLocation>
        <location evidence="1">Nucleus</location>
    </subcellularLocation>
</comment>
<dbReference type="InterPro" id="IPR018866">
    <property type="entry name" value="Znf-4CXXC_R1"/>
</dbReference>
<dbReference type="PANTHER" id="PTHR31169">
    <property type="entry name" value="OS05G0300700 PROTEIN"/>
    <property type="match status" value="1"/>
</dbReference>
<feature type="compositionally biased region" description="Polar residues" evidence="10">
    <location>
        <begin position="428"/>
        <end position="440"/>
    </location>
</feature>
<keyword evidence="5" id="KW-0597">Phosphoprotein</keyword>
<feature type="domain" description="Zinc-finger" evidence="11">
    <location>
        <begin position="132"/>
        <end position="174"/>
    </location>
</feature>
<feature type="region of interest" description="Disordered" evidence="10">
    <location>
        <begin position="1"/>
        <end position="28"/>
    </location>
</feature>
<dbReference type="GO" id="GO:0006355">
    <property type="term" value="P:regulation of DNA-templated transcription"/>
    <property type="evidence" value="ECO:0007669"/>
    <property type="project" value="InterPro"/>
</dbReference>
<protein>
    <recommendedName>
        <fullName evidence="11">Zinc-finger domain-containing protein</fullName>
    </recommendedName>
</protein>
<dbReference type="GO" id="GO:0005634">
    <property type="term" value="C:nucleus"/>
    <property type="evidence" value="ECO:0007669"/>
    <property type="project" value="UniProtKB-SubCell"/>
</dbReference>
<evidence type="ECO:0000256" key="9">
    <source>
        <dbReference type="ARBA" id="ARBA00023242"/>
    </source>
</evidence>
<evidence type="ECO:0000256" key="6">
    <source>
        <dbReference type="ARBA" id="ARBA00022843"/>
    </source>
</evidence>
<evidence type="ECO:0000256" key="7">
    <source>
        <dbReference type="ARBA" id="ARBA00023015"/>
    </source>
</evidence>
<organism evidence="12 13">
    <name type="scientific">Ficus carica</name>
    <name type="common">Common fig</name>
    <dbReference type="NCBI Taxonomy" id="3494"/>
    <lineage>
        <taxon>Eukaryota</taxon>
        <taxon>Viridiplantae</taxon>
        <taxon>Streptophyta</taxon>
        <taxon>Embryophyta</taxon>
        <taxon>Tracheophyta</taxon>
        <taxon>Spermatophyta</taxon>
        <taxon>Magnoliopsida</taxon>
        <taxon>eudicotyledons</taxon>
        <taxon>Gunneridae</taxon>
        <taxon>Pentapetalae</taxon>
        <taxon>rosids</taxon>
        <taxon>fabids</taxon>
        <taxon>Rosales</taxon>
        <taxon>Moraceae</taxon>
        <taxon>Ficeae</taxon>
        <taxon>Ficus</taxon>
    </lineage>
</organism>
<evidence type="ECO:0000256" key="5">
    <source>
        <dbReference type="ARBA" id="ARBA00022553"/>
    </source>
</evidence>
<comment type="caution">
    <text evidence="12">The sequence shown here is derived from an EMBL/GenBank/DDBJ whole genome shotgun (WGS) entry which is preliminary data.</text>
</comment>
<sequence>MTMAAPPKNPQSPANPSPPISDHPQTHNNGVIVSEYEQFREERIKQNIEKMQKLGIFDLSLQLKLKSATPVSYSEVDLAKKDKELGDYEGVVAEVGSKPEVYTEEHEKLLGNTEKSWTLFVDGYGRDGKRIYDSFKGKTCHQCRQKTLGYRTHCSNCNMVQGQFCGDCLYMRQAKGWAPTGALYKKVSRLGFKSVAHYLIQTHRLETKMGNNRDTTNEVSVKRSLPFSDMVVLSEDSLDVTNGEPGSPKLLKDKTDDESKTNNGNLNSAKRLLPFMNMREDCEIIGSLEVDHKVDDLLGSSKHQHQNGKEDRCQSQKDKESNELECGNSVILLKGFADLVTVSRVEGIADDDFLEADKKALDTKPAVNEISLEKEIGEENDTPKVKEETSTGITVINLDDNSPSAEEKISDVKQVVEGEEEKEELPSDVQQHGNVNTPLQRSPKLKRKRVEPSLDSIGGRVRSRLRMGNSHNDDLQGLSVKENLNQKPAAKRPSKLTSSQPSSESIAGRLRSRRKST</sequence>
<keyword evidence="13" id="KW-1185">Reference proteome</keyword>
<keyword evidence="6" id="KW-0832">Ubl conjugation</keyword>
<dbReference type="AlphaFoldDB" id="A0AA87ZBL1"/>
<evidence type="ECO:0000259" key="11">
    <source>
        <dbReference type="Pfam" id="PF10497"/>
    </source>
</evidence>
<feature type="region of interest" description="Disordered" evidence="10">
    <location>
        <begin position="299"/>
        <end position="321"/>
    </location>
</feature>
<evidence type="ECO:0000256" key="8">
    <source>
        <dbReference type="ARBA" id="ARBA00023163"/>
    </source>
</evidence>
<dbReference type="InterPro" id="IPR040221">
    <property type="entry name" value="CDCA7/CDA7L"/>
</dbReference>
<reference evidence="12" key="1">
    <citation type="submission" date="2023-07" db="EMBL/GenBank/DDBJ databases">
        <title>draft genome sequence of fig (Ficus carica).</title>
        <authorList>
            <person name="Takahashi T."/>
            <person name="Nishimura K."/>
        </authorList>
    </citation>
    <scope>NUCLEOTIDE SEQUENCE</scope>
</reference>
<keyword evidence="9" id="KW-0539">Nucleus</keyword>
<evidence type="ECO:0000256" key="3">
    <source>
        <dbReference type="ARBA" id="ARBA00022490"/>
    </source>
</evidence>
<evidence type="ECO:0000256" key="1">
    <source>
        <dbReference type="ARBA" id="ARBA00004123"/>
    </source>
</evidence>
<feature type="compositionally biased region" description="Basic and acidic residues" evidence="10">
    <location>
        <begin position="307"/>
        <end position="321"/>
    </location>
</feature>
<evidence type="ECO:0000313" key="13">
    <source>
        <dbReference type="Proteomes" id="UP001187192"/>
    </source>
</evidence>
<name>A0AA87ZBL1_FICCA</name>
<evidence type="ECO:0000256" key="2">
    <source>
        <dbReference type="ARBA" id="ARBA00004496"/>
    </source>
</evidence>
<feature type="compositionally biased region" description="Pro residues" evidence="10">
    <location>
        <begin position="7"/>
        <end position="21"/>
    </location>
</feature>
<keyword evidence="8" id="KW-0804">Transcription</keyword>
<gene>
    <name evidence="12" type="ORF">TIFTF001_002599</name>
</gene>
<evidence type="ECO:0000256" key="4">
    <source>
        <dbReference type="ARBA" id="ARBA00022499"/>
    </source>
</evidence>
<keyword evidence="7" id="KW-0805">Transcription regulation</keyword>
<dbReference type="Pfam" id="PF10497">
    <property type="entry name" value="zf-4CXXC_R1"/>
    <property type="match status" value="1"/>
</dbReference>
<dbReference type="GO" id="GO:0005737">
    <property type="term" value="C:cytoplasm"/>
    <property type="evidence" value="ECO:0007669"/>
    <property type="project" value="UniProtKB-SubCell"/>
</dbReference>
<dbReference type="Proteomes" id="UP001187192">
    <property type="component" value="Unassembled WGS sequence"/>
</dbReference>
<evidence type="ECO:0000256" key="10">
    <source>
        <dbReference type="SAM" id="MobiDB-lite"/>
    </source>
</evidence>
<feature type="compositionally biased region" description="Polar residues" evidence="10">
    <location>
        <begin position="495"/>
        <end position="505"/>
    </location>
</feature>
<evidence type="ECO:0000313" key="12">
    <source>
        <dbReference type="EMBL" id="GMN29854.1"/>
    </source>
</evidence>
<keyword evidence="3" id="KW-0963">Cytoplasm</keyword>
<keyword evidence="4" id="KW-1017">Isopeptide bond</keyword>
<accession>A0AA87ZBL1</accession>
<proteinExistence type="predicted"/>
<feature type="region of interest" description="Disordered" evidence="10">
    <location>
        <begin position="416"/>
        <end position="517"/>
    </location>
</feature>
<dbReference type="EMBL" id="BTGU01000002">
    <property type="protein sequence ID" value="GMN29854.1"/>
    <property type="molecule type" value="Genomic_DNA"/>
</dbReference>
<feature type="region of interest" description="Disordered" evidence="10">
    <location>
        <begin position="236"/>
        <end position="267"/>
    </location>
</feature>